<dbReference type="RefSeq" id="WP_096829332.1">
    <property type="nucleotide sequence ID" value="NZ_NXIB02000040.1"/>
</dbReference>
<dbReference type="AlphaFoldDB" id="A0A2G4F208"/>
<organism evidence="1 2">
    <name type="scientific">Tychonema bourrellyi FEM_GT703</name>
    <dbReference type="NCBI Taxonomy" id="2040638"/>
    <lineage>
        <taxon>Bacteria</taxon>
        <taxon>Bacillati</taxon>
        <taxon>Cyanobacteriota</taxon>
        <taxon>Cyanophyceae</taxon>
        <taxon>Oscillatoriophycideae</taxon>
        <taxon>Oscillatoriales</taxon>
        <taxon>Microcoleaceae</taxon>
        <taxon>Tychonema</taxon>
    </lineage>
</organism>
<dbReference type="Proteomes" id="UP000226442">
    <property type="component" value="Unassembled WGS sequence"/>
</dbReference>
<sequence length="199" mass="22252">MPYSQFSIEQIKTNFGITLTRTVGLFAGIPEIEPSNFLKETLQFNLPLALEINSEKARSELIVAPILVELKKRLPERMSLFSGREFNVDAARGLSGYCDFLISRSPEQLVIESPVIALVEAKNDNIQSGLGQCIAETIAAQIFNQRQENDIQTIYGVVTTGSIWKFFKLEGIAIEMDTNEYFINNVGKILGILINFIES</sequence>
<accession>A0A2G4F208</accession>
<evidence type="ECO:0000313" key="2">
    <source>
        <dbReference type="Proteomes" id="UP000226442"/>
    </source>
</evidence>
<protein>
    <submittedName>
        <fullName evidence="1">Uncharacterized protein</fullName>
    </submittedName>
</protein>
<evidence type="ECO:0000313" key="1">
    <source>
        <dbReference type="EMBL" id="PHX55786.1"/>
    </source>
</evidence>
<proteinExistence type="predicted"/>
<reference evidence="1" key="1">
    <citation type="submission" date="2017-10" db="EMBL/GenBank/DDBJ databases">
        <title>Draft genome sequence of the planktic cyanobacteria Tychonema bourrellyi isolated from alpine lentic freshwater.</title>
        <authorList>
            <person name="Tett A."/>
            <person name="Armanini F."/>
            <person name="Asnicar F."/>
            <person name="Boscaini A."/>
            <person name="Pasolli E."/>
            <person name="Zolfo M."/>
            <person name="Donati C."/>
            <person name="Salmaso N."/>
            <person name="Segata N."/>
        </authorList>
    </citation>
    <scope>NUCLEOTIDE SEQUENCE</scope>
    <source>
        <strain evidence="1">FEM_GT703</strain>
    </source>
</reference>
<keyword evidence="2" id="KW-1185">Reference proteome</keyword>
<dbReference type="EMBL" id="NXIB02000040">
    <property type="protein sequence ID" value="PHX55786.1"/>
    <property type="molecule type" value="Genomic_DNA"/>
</dbReference>
<dbReference type="OrthoDB" id="518124at2"/>
<comment type="caution">
    <text evidence="1">The sequence shown here is derived from an EMBL/GenBank/DDBJ whole genome shotgun (WGS) entry which is preliminary data.</text>
</comment>
<name>A0A2G4F208_9CYAN</name>
<gene>
    <name evidence="1" type="ORF">CP500_008845</name>
</gene>